<dbReference type="AlphaFoldDB" id="A0AA39QWB6"/>
<proteinExistence type="predicted"/>
<evidence type="ECO:0000313" key="2">
    <source>
        <dbReference type="EMBL" id="KAK0510378.1"/>
    </source>
</evidence>
<protein>
    <recommendedName>
        <fullName evidence="1">F-box domain-containing protein</fullName>
    </recommendedName>
</protein>
<evidence type="ECO:0000313" key="3">
    <source>
        <dbReference type="Proteomes" id="UP001166286"/>
    </source>
</evidence>
<dbReference type="SUPFAM" id="SSF81383">
    <property type="entry name" value="F-box domain"/>
    <property type="match status" value="1"/>
</dbReference>
<organism evidence="2 3">
    <name type="scientific">Cladonia borealis</name>
    <dbReference type="NCBI Taxonomy" id="184061"/>
    <lineage>
        <taxon>Eukaryota</taxon>
        <taxon>Fungi</taxon>
        <taxon>Dikarya</taxon>
        <taxon>Ascomycota</taxon>
        <taxon>Pezizomycotina</taxon>
        <taxon>Lecanoromycetes</taxon>
        <taxon>OSLEUM clade</taxon>
        <taxon>Lecanoromycetidae</taxon>
        <taxon>Lecanorales</taxon>
        <taxon>Lecanorineae</taxon>
        <taxon>Cladoniaceae</taxon>
        <taxon>Cladonia</taxon>
    </lineage>
</organism>
<gene>
    <name evidence="2" type="ORF">JMJ35_006810</name>
</gene>
<accession>A0AA39QWB6</accession>
<name>A0AA39QWB6_9LECA</name>
<dbReference type="Pfam" id="PF00646">
    <property type="entry name" value="F-box"/>
    <property type="match status" value="1"/>
</dbReference>
<keyword evidence="3" id="KW-1185">Reference proteome</keyword>
<feature type="domain" description="F-box" evidence="1">
    <location>
        <begin position="10"/>
        <end position="40"/>
    </location>
</feature>
<reference evidence="2" key="1">
    <citation type="submission" date="2023-03" db="EMBL/GenBank/DDBJ databases">
        <title>Complete genome of Cladonia borealis.</title>
        <authorList>
            <person name="Park H."/>
        </authorList>
    </citation>
    <scope>NUCLEOTIDE SEQUENCE</scope>
    <source>
        <strain evidence="2">ANT050790</strain>
    </source>
</reference>
<dbReference type="InterPro" id="IPR036047">
    <property type="entry name" value="F-box-like_dom_sf"/>
</dbReference>
<evidence type="ECO:0000259" key="1">
    <source>
        <dbReference type="Pfam" id="PF00646"/>
    </source>
</evidence>
<dbReference type="EMBL" id="JAFEKC020000015">
    <property type="protein sequence ID" value="KAK0510378.1"/>
    <property type="molecule type" value="Genomic_DNA"/>
</dbReference>
<dbReference type="Proteomes" id="UP001166286">
    <property type="component" value="Unassembled WGS sequence"/>
</dbReference>
<comment type="caution">
    <text evidence="2">The sequence shown here is derived from an EMBL/GenBank/DDBJ whole genome shotgun (WGS) entry which is preliminary data.</text>
</comment>
<dbReference type="InterPro" id="IPR001810">
    <property type="entry name" value="F-box_dom"/>
</dbReference>
<sequence length="488" mass="55291">MSGLASSLYLLPPELFEFILEDLGDAEISRLRLTCKNFRDRSHHRFRSRFTCRQTDLSTNSLQRLIDISGHEQFGSAIRTVTVVAVLYDTAYLHGLLDYYGISSPSGPSDNPTLKYDKWRGPQRIPEIPGIKELTSSEVAQVRWEQSLLSPLEAEQHGPKVLEVGIGYGVGHRPVGRTDVAEEEEKTRLCRTMLTLAFCQLGRLQSLVLEAAVYKVAAVRLAAYNCTDTGLMWKKASYVFHEVMTAIAESRMTVDQLSIYGGPWGCSVSSDILHELVNCWRDQNREEILDAVKALALCVSEPAMVVARGTHHFSSIAGFLALCPNVEELEIHAYRIGPSASRFQHIFEAVAKEVRFSGLLTCTLKGLQLREIDLIHFLENNSRLANLKLRNVTLKQGSWHEFFRCCSSRVVALEMLSIQRLYIFRNELLIFENEDENGVISIQGEELKRGINFRSTFHRRVWERLCEDYGPPYCVPDRLRFDGIGRGS</sequence>